<dbReference type="InterPro" id="IPR022310">
    <property type="entry name" value="NAD/GMP_synthase"/>
</dbReference>
<evidence type="ECO:0000256" key="3">
    <source>
        <dbReference type="ARBA" id="ARBA00012746"/>
    </source>
</evidence>
<evidence type="ECO:0000256" key="9">
    <source>
        <dbReference type="ARBA" id="ARBA00022840"/>
    </source>
</evidence>
<evidence type="ECO:0000256" key="7">
    <source>
        <dbReference type="ARBA" id="ARBA00022749"/>
    </source>
</evidence>
<dbReference type="Proteomes" id="UP000252147">
    <property type="component" value="Unassembled WGS sequence"/>
</dbReference>
<dbReference type="CDD" id="cd01742">
    <property type="entry name" value="GATase1_GMP_Synthase"/>
    <property type="match status" value="1"/>
</dbReference>
<evidence type="ECO:0000256" key="11">
    <source>
        <dbReference type="HAMAP-Rule" id="MF_00344"/>
    </source>
</evidence>
<dbReference type="GO" id="GO:0005524">
    <property type="term" value="F:ATP binding"/>
    <property type="evidence" value="ECO:0007669"/>
    <property type="project" value="UniProtKB-UniRule"/>
</dbReference>
<keyword evidence="9 11" id="KW-0067">ATP-binding</keyword>
<dbReference type="NCBIfam" id="TIGR00884">
    <property type="entry name" value="guaA_Cterm"/>
    <property type="match status" value="1"/>
</dbReference>
<dbReference type="InterPro" id="IPR025777">
    <property type="entry name" value="GMPS_ATP_PPase_dom"/>
</dbReference>
<evidence type="ECO:0000313" key="14">
    <source>
        <dbReference type="EMBL" id="RCL37486.1"/>
    </source>
</evidence>
<dbReference type="FunFam" id="3.40.50.880:FF:000001">
    <property type="entry name" value="GMP synthase [glutamine-hydrolyzing]"/>
    <property type="match status" value="1"/>
</dbReference>
<feature type="active site" evidence="11">
    <location>
        <position position="164"/>
    </location>
</feature>
<dbReference type="InterPro" id="IPR004739">
    <property type="entry name" value="GMP_synth_GATase"/>
</dbReference>
<dbReference type="Gene3D" id="3.40.50.880">
    <property type="match status" value="1"/>
</dbReference>
<comment type="function">
    <text evidence="1 11">Catalyzes the synthesis of GMP from XMP.</text>
</comment>
<comment type="catalytic activity">
    <reaction evidence="11">
        <text>XMP + L-glutamine + ATP + H2O = GMP + L-glutamate + AMP + diphosphate + 2 H(+)</text>
        <dbReference type="Rhea" id="RHEA:11680"/>
        <dbReference type="ChEBI" id="CHEBI:15377"/>
        <dbReference type="ChEBI" id="CHEBI:15378"/>
        <dbReference type="ChEBI" id="CHEBI:29985"/>
        <dbReference type="ChEBI" id="CHEBI:30616"/>
        <dbReference type="ChEBI" id="CHEBI:33019"/>
        <dbReference type="ChEBI" id="CHEBI:57464"/>
        <dbReference type="ChEBI" id="CHEBI:58115"/>
        <dbReference type="ChEBI" id="CHEBI:58359"/>
        <dbReference type="ChEBI" id="CHEBI:456215"/>
        <dbReference type="EC" id="6.3.5.2"/>
    </reaction>
</comment>
<comment type="subunit">
    <text evidence="11">Homodimer.</text>
</comment>
<dbReference type="SUPFAM" id="SSF52317">
    <property type="entry name" value="Class I glutamine amidotransferase-like"/>
    <property type="match status" value="1"/>
</dbReference>
<evidence type="ECO:0000256" key="1">
    <source>
        <dbReference type="ARBA" id="ARBA00002332"/>
    </source>
</evidence>
<dbReference type="PANTHER" id="PTHR11922">
    <property type="entry name" value="GMP SYNTHASE-RELATED"/>
    <property type="match status" value="1"/>
</dbReference>
<comment type="pathway">
    <text evidence="2 11">Purine metabolism; GMP biosynthesis; GMP from XMP (L-Gln route): step 1/1.</text>
</comment>
<dbReference type="NCBIfam" id="NF000848">
    <property type="entry name" value="PRK00074.1"/>
    <property type="match status" value="1"/>
</dbReference>
<dbReference type="InterPro" id="IPR001674">
    <property type="entry name" value="GMP_synth_C"/>
</dbReference>
<dbReference type="PROSITE" id="PS51553">
    <property type="entry name" value="GMPS_ATP_PPASE"/>
    <property type="match status" value="1"/>
</dbReference>
<dbReference type="PANTHER" id="PTHR11922:SF2">
    <property type="entry name" value="GMP SYNTHASE [GLUTAMINE-HYDROLYZING]"/>
    <property type="match status" value="1"/>
</dbReference>
<evidence type="ECO:0000256" key="8">
    <source>
        <dbReference type="ARBA" id="ARBA00022755"/>
    </source>
</evidence>
<dbReference type="Pfam" id="PF00117">
    <property type="entry name" value="GATase"/>
    <property type="match status" value="1"/>
</dbReference>
<dbReference type="SUPFAM" id="SSF52402">
    <property type="entry name" value="Adenine nucleotide alpha hydrolases-like"/>
    <property type="match status" value="1"/>
</dbReference>
<dbReference type="GO" id="GO:0005829">
    <property type="term" value="C:cytosol"/>
    <property type="evidence" value="ECO:0007669"/>
    <property type="project" value="TreeGrafter"/>
</dbReference>
<evidence type="ECO:0000256" key="2">
    <source>
        <dbReference type="ARBA" id="ARBA00005153"/>
    </source>
</evidence>
<evidence type="ECO:0000256" key="4">
    <source>
        <dbReference type="ARBA" id="ARBA00021562"/>
    </source>
</evidence>
<organism evidence="14 15">
    <name type="scientific">SAR86 cluster bacterium</name>
    <dbReference type="NCBI Taxonomy" id="2030880"/>
    <lineage>
        <taxon>Bacteria</taxon>
        <taxon>Pseudomonadati</taxon>
        <taxon>Pseudomonadota</taxon>
        <taxon>Gammaproteobacteria</taxon>
        <taxon>SAR86 cluster</taxon>
    </lineage>
</organism>
<dbReference type="Pfam" id="PF02540">
    <property type="entry name" value="NAD_synthase"/>
    <property type="match status" value="1"/>
</dbReference>
<keyword evidence="6 11" id="KW-0547">Nucleotide-binding</keyword>
<dbReference type="PRINTS" id="PR00099">
    <property type="entry name" value="CPSGATASE"/>
</dbReference>
<dbReference type="FunFam" id="3.30.300.10:FF:000002">
    <property type="entry name" value="GMP synthase [glutamine-hydrolyzing]"/>
    <property type="match status" value="1"/>
</dbReference>
<sequence>MQKILVVDFGSQYTQLIARRLRELKIYSEVCPWDEITDIENVEGFILSGGPESSNIEGNPNIDSKIFDSGKPILGVCYGMQVLAFQEGGQIVNEGKKEFGHTQIKMESKSSIFAKTDNDFSVWMSHGDKVESLPEGYEVIASSDNSPIAAFQNQLKSYYGLQFHPEVTHTQHGTQVIKNFLKSCNVKPNWDAADILHQIDNDVKESVGNDRVLLALSGGVDSTVLAAVLYKIIGKNLTCVMVDHGLLRKDEAKNVITNLYEKIGLEVNLVNAQELFLGKLAGVTDPETKRKIIGNTFIEVFEEESKKLDGIAWLAQGTIYPDVIESAGNSKSKAKVIKSHHNVGGLPERMNLKLLEPFRMLFKDEVRKIGKELGLPHVIVERHPFPGPGLGIRVIGEVNKERLERLREADHIFLSELKNYDLYYSANQAYAFYMPIKSVGVVGDNRIYADVIGLRSVNTTDFMTAKATNLPHDFIEHVSTRIVNEIDGISRVVYDITSKPPATIEWE</sequence>
<dbReference type="NCBIfam" id="TIGR00888">
    <property type="entry name" value="guaA_Nterm"/>
    <property type="match status" value="1"/>
</dbReference>
<feature type="domain" description="GMPS ATP-PPase" evidence="13">
    <location>
        <begin position="190"/>
        <end position="382"/>
    </location>
</feature>
<evidence type="ECO:0000256" key="6">
    <source>
        <dbReference type="ARBA" id="ARBA00022741"/>
    </source>
</evidence>
<accession>A0A368BLB6</accession>
<dbReference type="AlphaFoldDB" id="A0A368BLB6"/>
<dbReference type="InterPro" id="IPR022955">
    <property type="entry name" value="GMP_synthase"/>
</dbReference>
<feature type="active site" description="Nucleophile" evidence="11">
    <location>
        <position position="77"/>
    </location>
</feature>
<dbReference type="UniPathway" id="UPA00189">
    <property type="reaction ID" value="UER00296"/>
</dbReference>
<evidence type="ECO:0000256" key="12">
    <source>
        <dbReference type="PROSITE-ProRule" id="PRU00886"/>
    </source>
</evidence>
<keyword evidence="8 11" id="KW-0658">Purine biosynthesis</keyword>
<evidence type="ECO:0000256" key="5">
    <source>
        <dbReference type="ARBA" id="ARBA00022598"/>
    </source>
</evidence>
<keyword evidence="10 11" id="KW-0315">Glutamine amidotransferase</keyword>
<dbReference type="EC" id="6.3.5.2" evidence="3 11"/>
<dbReference type="FunFam" id="3.40.50.620:FF:000001">
    <property type="entry name" value="GMP synthase [glutamine-hydrolyzing]"/>
    <property type="match status" value="1"/>
</dbReference>
<keyword evidence="7 11" id="KW-0332">GMP biosynthesis</keyword>
<dbReference type="SUPFAM" id="SSF54810">
    <property type="entry name" value="GMP synthetase C-terminal dimerisation domain"/>
    <property type="match status" value="1"/>
</dbReference>
<dbReference type="GO" id="GO:0003921">
    <property type="term" value="F:GMP synthase activity"/>
    <property type="evidence" value="ECO:0007669"/>
    <property type="project" value="InterPro"/>
</dbReference>
<feature type="active site" evidence="11">
    <location>
        <position position="166"/>
    </location>
</feature>
<dbReference type="Pfam" id="PF00958">
    <property type="entry name" value="GMP_synt_C"/>
    <property type="match status" value="1"/>
</dbReference>
<dbReference type="InterPro" id="IPR017926">
    <property type="entry name" value="GATASE"/>
</dbReference>
<proteinExistence type="inferred from homology"/>
<evidence type="ECO:0000313" key="15">
    <source>
        <dbReference type="Proteomes" id="UP000252147"/>
    </source>
</evidence>
<keyword evidence="5 11" id="KW-0436">Ligase</keyword>
<comment type="caution">
    <text evidence="14">The sequence shown here is derived from an EMBL/GenBank/DDBJ whole genome shotgun (WGS) entry which is preliminary data.</text>
</comment>
<dbReference type="EMBL" id="QOPD01000009">
    <property type="protein sequence ID" value="RCL37486.1"/>
    <property type="molecule type" value="Genomic_DNA"/>
</dbReference>
<name>A0A368BLB6_9GAMM</name>
<reference evidence="14 15" key="1">
    <citation type="journal article" date="2018" name="Microbiome">
        <title>Fine metagenomic profile of the Mediterranean stratified and mixed water columns revealed by assembly and recruitment.</title>
        <authorList>
            <person name="Haro-Moreno J.M."/>
            <person name="Lopez-Perez M."/>
            <person name="De La Torre J.R."/>
            <person name="Picazo A."/>
            <person name="Camacho A."/>
            <person name="Rodriguez-Valera F."/>
        </authorList>
    </citation>
    <scope>NUCLEOTIDE SEQUENCE [LARGE SCALE GENOMIC DNA]</scope>
    <source>
        <strain evidence="14">MED-G83</strain>
    </source>
</reference>
<feature type="binding site" evidence="12">
    <location>
        <begin position="217"/>
        <end position="223"/>
    </location>
    <ligand>
        <name>ATP</name>
        <dbReference type="ChEBI" id="CHEBI:30616"/>
    </ligand>
</feature>
<dbReference type="PROSITE" id="PS51273">
    <property type="entry name" value="GATASE_TYPE_1"/>
    <property type="match status" value="1"/>
</dbReference>
<dbReference type="PRINTS" id="PR00097">
    <property type="entry name" value="ANTSNTHASEII"/>
</dbReference>
<dbReference type="InterPro" id="IPR029062">
    <property type="entry name" value="Class_I_gatase-like"/>
</dbReference>
<evidence type="ECO:0000259" key="13">
    <source>
        <dbReference type="PROSITE" id="PS51553"/>
    </source>
</evidence>
<dbReference type="HAMAP" id="MF_00344">
    <property type="entry name" value="GMP_synthase"/>
    <property type="match status" value="1"/>
</dbReference>
<dbReference type="PRINTS" id="PR00096">
    <property type="entry name" value="GATASE"/>
</dbReference>
<gene>
    <name evidence="11" type="primary">guaA</name>
    <name evidence="14" type="ORF">DBW97_04715</name>
</gene>
<dbReference type="CDD" id="cd01997">
    <property type="entry name" value="GMP_synthase_C"/>
    <property type="match status" value="1"/>
</dbReference>
<evidence type="ECO:0000256" key="10">
    <source>
        <dbReference type="ARBA" id="ARBA00022962"/>
    </source>
</evidence>
<dbReference type="Gene3D" id="3.30.300.10">
    <property type="match status" value="1"/>
</dbReference>
<dbReference type="Gene3D" id="3.40.50.620">
    <property type="entry name" value="HUPs"/>
    <property type="match status" value="1"/>
</dbReference>
<protein>
    <recommendedName>
        <fullName evidence="4 11">GMP synthase [glutamine-hydrolyzing]</fullName>
        <ecNumber evidence="3 11">6.3.5.2</ecNumber>
    </recommendedName>
    <alternativeName>
        <fullName evidence="11">GMP synthetase</fullName>
    </alternativeName>
    <alternativeName>
        <fullName evidence="11">Glutamine amidotransferase</fullName>
    </alternativeName>
</protein>
<dbReference type="InterPro" id="IPR014729">
    <property type="entry name" value="Rossmann-like_a/b/a_fold"/>
</dbReference>